<dbReference type="PROSITE" id="PS50835">
    <property type="entry name" value="IG_LIKE"/>
    <property type="match status" value="1"/>
</dbReference>
<dbReference type="OrthoDB" id="10029953at2759"/>
<dbReference type="InterPro" id="IPR007110">
    <property type="entry name" value="Ig-like_dom"/>
</dbReference>
<dbReference type="Pfam" id="PF13895">
    <property type="entry name" value="Ig_2"/>
    <property type="match status" value="1"/>
</dbReference>
<dbReference type="InterPro" id="IPR036179">
    <property type="entry name" value="Ig-like_dom_sf"/>
</dbReference>
<dbReference type="SUPFAM" id="SSF100895">
    <property type="entry name" value="Kazal-type serine protease inhibitors"/>
    <property type="match status" value="1"/>
</dbReference>
<feature type="domain" description="Kazal-like" evidence="2">
    <location>
        <begin position="68"/>
        <end position="120"/>
    </location>
</feature>
<evidence type="ECO:0000313" key="4">
    <source>
        <dbReference type="Proteomes" id="UP000595437"/>
    </source>
</evidence>
<keyword evidence="4" id="KW-1185">Reference proteome</keyword>
<name>A0A7T8GUI6_CALRO</name>
<dbReference type="InterPro" id="IPR036058">
    <property type="entry name" value="Kazal_dom_sf"/>
</dbReference>
<feature type="non-terminal residue" evidence="3">
    <location>
        <position position="1"/>
    </location>
</feature>
<evidence type="ECO:0000259" key="1">
    <source>
        <dbReference type="PROSITE" id="PS50835"/>
    </source>
</evidence>
<dbReference type="Pfam" id="PF00050">
    <property type="entry name" value="Kazal_1"/>
    <property type="match status" value="1"/>
</dbReference>
<proteinExistence type="predicted"/>
<organism evidence="3 4">
    <name type="scientific">Caligus rogercresseyi</name>
    <name type="common">Sea louse</name>
    <dbReference type="NCBI Taxonomy" id="217165"/>
    <lineage>
        <taxon>Eukaryota</taxon>
        <taxon>Metazoa</taxon>
        <taxon>Ecdysozoa</taxon>
        <taxon>Arthropoda</taxon>
        <taxon>Crustacea</taxon>
        <taxon>Multicrustacea</taxon>
        <taxon>Hexanauplia</taxon>
        <taxon>Copepoda</taxon>
        <taxon>Siphonostomatoida</taxon>
        <taxon>Caligidae</taxon>
        <taxon>Caligus</taxon>
    </lineage>
</organism>
<dbReference type="EMBL" id="CP045902">
    <property type="protein sequence ID" value="QQP37987.1"/>
    <property type="molecule type" value="Genomic_DNA"/>
</dbReference>
<reference evidence="4" key="1">
    <citation type="submission" date="2021-01" db="EMBL/GenBank/DDBJ databases">
        <title>Caligus Genome Assembly.</title>
        <authorList>
            <person name="Gallardo-Escarate C."/>
        </authorList>
    </citation>
    <scope>NUCLEOTIDE SEQUENCE [LARGE SCALE GENOMIC DNA]</scope>
</reference>
<dbReference type="AlphaFoldDB" id="A0A7T8GUI6"/>
<feature type="domain" description="Ig-like" evidence="1">
    <location>
        <begin position="1"/>
        <end position="66"/>
    </location>
</feature>
<dbReference type="Gene3D" id="2.60.40.10">
    <property type="entry name" value="Immunoglobulins"/>
    <property type="match status" value="1"/>
</dbReference>
<dbReference type="PROSITE" id="PS51465">
    <property type="entry name" value="KAZAL_2"/>
    <property type="match status" value="1"/>
</dbReference>
<dbReference type="Proteomes" id="UP000595437">
    <property type="component" value="Chromosome 13"/>
</dbReference>
<evidence type="ECO:0000313" key="3">
    <source>
        <dbReference type="EMBL" id="QQP37987.1"/>
    </source>
</evidence>
<gene>
    <name evidence="3" type="ORF">FKW44_018446</name>
</gene>
<dbReference type="Gene3D" id="3.30.60.30">
    <property type="match status" value="1"/>
</dbReference>
<accession>A0A7T8GUI6</accession>
<dbReference type="InterPro" id="IPR002350">
    <property type="entry name" value="Kazal_dom"/>
</dbReference>
<dbReference type="InterPro" id="IPR013783">
    <property type="entry name" value="Ig-like_fold"/>
</dbReference>
<sequence length="202" mass="22331">GIIPCRTDANPPISYIVWHKNGSPIGSTKGSLVLQDVTSSKDRGDYTCTPYNSRGTSGPSSKVAVRVRTRFYECPLYCSSNVYDPVCGIDGVTYENECFLILESCNNIRLKNLYAKQTLPFGGISPSPASTILEILGSSTTMIPYIDSYQMETTFSPPLDIYAYPSTTPCPSTPMPLTTTPIYISWTTTRHPTNPQKYIWLN</sequence>
<protein>
    <submittedName>
        <fullName evidence="3">Basement membranespecific heparan sulfate proteoglycan core proteinlike</fullName>
    </submittedName>
</protein>
<dbReference type="SUPFAM" id="SSF48726">
    <property type="entry name" value="Immunoglobulin"/>
    <property type="match status" value="1"/>
</dbReference>
<evidence type="ECO:0000259" key="2">
    <source>
        <dbReference type="PROSITE" id="PS51465"/>
    </source>
</evidence>
<dbReference type="SMART" id="SM00280">
    <property type="entry name" value="KAZAL"/>
    <property type="match status" value="1"/>
</dbReference>